<feature type="region of interest" description="Disordered" evidence="1">
    <location>
        <begin position="141"/>
        <end position="349"/>
    </location>
</feature>
<dbReference type="EMBL" id="LJYG01000085">
    <property type="protein sequence ID" value="KRQ10170.1"/>
    <property type="molecule type" value="Genomic_DNA"/>
</dbReference>
<feature type="compositionally biased region" description="Basic and acidic residues" evidence="1">
    <location>
        <begin position="337"/>
        <end position="349"/>
    </location>
</feature>
<sequence>MTRMDAARYSIGEVTELLRRGFGCTTLADITEQQAVVLAKHMEHVEATRRKLENDWIAEIREAPAAKQRERLDEGINATFDDEPDPIYLETDADRYRGKPEPSPYNVHDNTIGFDIVEDDRGPEEPFLEPDDMPLALHERAPASSAPAREQVARAPAEPARPVTVPPKAREPDKAPSAPVRSSAAPSVRPAQARLPLRRPASQTSPPRPPAGQSVTVSQPSRSAIGSPKSSEQTIGPVAPGTGPAAGISTSVRQAGPPPGMMPRRSGFLPTTPVALADISPEALARATPDNPAIKTRIDPPPVSPSPPPPQVQQSSSAQAEQATVEDELPRHIRRPKWLEKLRDEDPPD</sequence>
<comment type="caution">
    <text evidence="2">The sequence shown here is derived from an EMBL/GenBank/DDBJ whole genome shotgun (WGS) entry which is preliminary data.</text>
</comment>
<feature type="compositionally biased region" description="Low complexity" evidence="1">
    <location>
        <begin position="175"/>
        <end position="201"/>
    </location>
</feature>
<feature type="compositionally biased region" description="Low complexity" evidence="1">
    <location>
        <begin position="146"/>
        <end position="167"/>
    </location>
</feature>
<evidence type="ECO:0000256" key="1">
    <source>
        <dbReference type="SAM" id="MobiDB-lite"/>
    </source>
</evidence>
<protein>
    <submittedName>
        <fullName evidence="2">Uncharacterized protein</fullName>
    </submittedName>
</protein>
<reference evidence="2 3" key="1">
    <citation type="submission" date="2015-09" db="EMBL/GenBank/DDBJ databases">
        <title>Draft Genome Sequence of Bradyrhizobium manausense Strain BR 3351T, a Novel Symbiotic Nitrogen-Fixing Alphaproteobacterium Isolated from Brazilian Amazon Rain Forest.</title>
        <authorList>
            <person name="De Araujo J.L."/>
            <person name="Zilli J.E."/>
        </authorList>
    </citation>
    <scope>NUCLEOTIDE SEQUENCE [LARGE SCALE GENOMIC DNA]</scope>
    <source>
        <strain evidence="2 3">BR3351</strain>
    </source>
</reference>
<evidence type="ECO:0000313" key="3">
    <source>
        <dbReference type="Proteomes" id="UP000051936"/>
    </source>
</evidence>
<proteinExistence type="predicted"/>
<dbReference type="Proteomes" id="UP000051936">
    <property type="component" value="Unassembled WGS sequence"/>
</dbReference>
<dbReference type="STRING" id="989370.AOQ71_19565"/>
<evidence type="ECO:0000313" key="2">
    <source>
        <dbReference type="EMBL" id="KRQ10170.1"/>
    </source>
</evidence>
<dbReference type="AlphaFoldDB" id="A0A0R3DJW1"/>
<feature type="compositionally biased region" description="Polar residues" evidence="1">
    <location>
        <begin position="213"/>
        <end position="234"/>
    </location>
</feature>
<name>A0A0R3DJW1_9BRAD</name>
<feature type="compositionally biased region" description="Low complexity" evidence="1">
    <location>
        <begin position="236"/>
        <end position="247"/>
    </location>
</feature>
<gene>
    <name evidence="2" type="ORF">AOQ71_19565</name>
</gene>
<feature type="compositionally biased region" description="Pro residues" evidence="1">
    <location>
        <begin position="299"/>
        <end position="311"/>
    </location>
</feature>
<accession>A0A0R3DJW1</accession>
<organism evidence="2 3">
    <name type="scientific">Bradyrhizobium manausense</name>
    <dbReference type="NCBI Taxonomy" id="989370"/>
    <lineage>
        <taxon>Bacteria</taxon>
        <taxon>Pseudomonadati</taxon>
        <taxon>Pseudomonadota</taxon>
        <taxon>Alphaproteobacteria</taxon>
        <taxon>Hyphomicrobiales</taxon>
        <taxon>Nitrobacteraceae</taxon>
        <taxon>Bradyrhizobium</taxon>
    </lineage>
</organism>
<keyword evidence="3" id="KW-1185">Reference proteome</keyword>